<protein>
    <submittedName>
        <fullName evidence="1">Uncharacterized protein</fullName>
    </submittedName>
</protein>
<reference evidence="1" key="1">
    <citation type="submission" date="2023-06" db="EMBL/GenBank/DDBJ databases">
        <title>Genome-scale phylogeny and comparative genomics of the fungal order Sordariales.</title>
        <authorList>
            <consortium name="Lawrence Berkeley National Laboratory"/>
            <person name="Hensen N."/>
            <person name="Bonometti L."/>
            <person name="Westerberg I."/>
            <person name="Brannstrom I.O."/>
            <person name="Guillou S."/>
            <person name="Cros-Aarteil S."/>
            <person name="Calhoun S."/>
            <person name="Haridas S."/>
            <person name="Kuo A."/>
            <person name="Mondo S."/>
            <person name="Pangilinan J."/>
            <person name="Riley R."/>
            <person name="Labutti K."/>
            <person name="Andreopoulos B."/>
            <person name="Lipzen A."/>
            <person name="Chen C."/>
            <person name="Yanf M."/>
            <person name="Daum C."/>
            <person name="Ng V."/>
            <person name="Clum A."/>
            <person name="Steindorff A."/>
            <person name="Ohm R."/>
            <person name="Martin F."/>
            <person name="Silar P."/>
            <person name="Natvig D."/>
            <person name="Lalanne C."/>
            <person name="Gautier V."/>
            <person name="Ament-Velasquez S.L."/>
            <person name="Kruys A."/>
            <person name="Hutchinson M.I."/>
            <person name="Powell A.J."/>
            <person name="Barry K."/>
            <person name="Miller A.N."/>
            <person name="Grigoriev I.V."/>
            <person name="Debuchy R."/>
            <person name="Gladieux P."/>
            <person name="Thoren M.H."/>
            <person name="Johannesson H."/>
        </authorList>
    </citation>
    <scope>NUCLEOTIDE SEQUENCE</scope>
    <source>
        <strain evidence="1">PSN4</strain>
    </source>
</reference>
<dbReference type="Proteomes" id="UP001239445">
    <property type="component" value="Unassembled WGS sequence"/>
</dbReference>
<gene>
    <name evidence="1" type="ORF">QBC47DRAFT_362135</name>
</gene>
<organism evidence="1 2">
    <name type="scientific">Echria macrotheca</name>
    <dbReference type="NCBI Taxonomy" id="438768"/>
    <lineage>
        <taxon>Eukaryota</taxon>
        <taxon>Fungi</taxon>
        <taxon>Dikarya</taxon>
        <taxon>Ascomycota</taxon>
        <taxon>Pezizomycotina</taxon>
        <taxon>Sordariomycetes</taxon>
        <taxon>Sordariomycetidae</taxon>
        <taxon>Sordariales</taxon>
        <taxon>Schizotheciaceae</taxon>
        <taxon>Echria</taxon>
    </lineage>
</organism>
<sequence>MTLKPVLTSIYVFVYRQTHVAFGQSQGEYGTYGSWWKGAKSLCDSQHCRSRDRYCCKYLHLRMPYRTGTKLKYLREDSTHVVYAQRPENIQPQVLSDLLVKEFGEGHFQISLRRGVMVIYIDREEVRKRAEGQRTKVDGDIEEVEDQSVKMETYKRRALDVNRATTSRSFAGARYGGAGHAIHQKYKYFNIRGRRRFWEVLLSSIP</sequence>
<name>A0AAJ0F435_9PEZI</name>
<dbReference type="AlphaFoldDB" id="A0AAJ0F435"/>
<evidence type="ECO:0000313" key="2">
    <source>
        <dbReference type="Proteomes" id="UP001239445"/>
    </source>
</evidence>
<dbReference type="EMBL" id="MU839836">
    <property type="protein sequence ID" value="KAK1754166.1"/>
    <property type="molecule type" value="Genomic_DNA"/>
</dbReference>
<evidence type="ECO:0000313" key="1">
    <source>
        <dbReference type="EMBL" id="KAK1754166.1"/>
    </source>
</evidence>
<accession>A0AAJ0F435</accession>
<keyword evidence="2" id="KW-1185">Reference proteome</keyword>
<comment type="caution">
    <text evidence="1">The sequence shown here is derived from an EMBL/GenBank/DDBJ whole genome shotgun (WGS) entry which is preliminary data.</text>
</comment>
<proteinExistence type="predicted"/>